<dbReference type="AlphaFoldDB" id="A0A430RIW9"/>
<name>A0A430RIW9_THESC</name>
<protein>
    <submittedName>
        <fullName evidence="1">Uncharacterized protein</fullName>
    </submittedName>
</protein>
<proteinExistence type="predicted"/>
<gene>
    <name evidence="1" type="ORF">CSW41_11985</name>
</gene>
<accession>A0A430RIW9</accession>
<comment type="caution">
    <text evidence="1">The sequence shown here is derived from an EMBL/GenBank/DDBJ whole genome shotgun (WGS) entry which is preliminary data.</text>
</comment>
<sequence>MVVSGDGDLYAVFPNKVVPLELTLGNVSQYDLAENLAWAYAWRPYWGMVELRYNPRAWQAYLANEIQEEELLAQLGG</sequence>
<organism evidence="1 2">
    <name type="scientific">Thermus scotoductus</name>
    <dbReference type="NCBI Taxonomy" id="37636"/>
    <lineage>
        <taxon>Bacteria</taxon>
        <taxon>Thermotogati</taxon>
        <taxon>Deinococcota</taxon>
        <taxon>Deinococci</taxon>
        <taxon>Thermales</taxon>
        <taxon>Thermaceae</taxon>
        <taxon>Thermus</taxon>
    </lineage>
</organism>
<dbReference type="Proteomes" id="UP000287439">
    <property type="component" value="Unassembled WGS sequence"/>
</dbReference>
<evidence type="ECO:0000313" key="1">
    <source>
        <dbReference type="EMBL" id="RTH14541.1"/>
    </source>
</evidence>
<dbReference type="EMBL" id="PELV01000404">
    <property type="protein sequence ID" value="RTH14541.1"/>
    <property type="molecule type" value="Genomic_DNA"/>
</dbReference>
<dbReference type="RefSeq" id="WP_126203641.1">
    <property type="nucleotide sequence ID" value="NZ_PELV01000404.1"/>
</dbReference>
<reference evidence="1 2" key="1">
    <citation type="journal article" date="2019" name="Extremophiles">
        <title>Biogeography of thermophiles and predominance of Thermus scotoductus in domestic water heaters.</title>
        <authorList>
            <person name="Wilpiszeski R.L."/>
            <person name="Zhang Z."/>
            <person name="House C.H."/>
        </authorList>
    </citation>
    <scope>NUCLEOTIDE SEQUENCE [LARGE SCALE GENOMIC DNA]</scope>
    <source>
        <strain evidence="1 2">28_S28</strain>
    </source>
</reference>
<evidence type="ECO:0000313" key="2">
    <source>
        <dbReference type="Proteomes" id="UP000287439"/>
    </source>
</evidence>